<keyword evidence="8" id="KW-1185">Reference proteome</keyword>
<feature type="domain" description="PpiC" evidence="6">
    <location>
        <begin position="125"/>
        <end position="215"/>
    </location>
</feature>
<dbReference type="InterPro" id="IPR050245">
    <property type="entry name" value="PrsA_foldase"/>
</dbReference>
<dbReference type="InterPro" id="IPR046357">
    <property type="entry name" value="PPIase_dom_sf"/>
</dbReference>
<evidence type="ECO:0000256" key="1">
    <source>
        <dbReference type="ARBA" id="ARBA00000971"/>
    </source>
</evidence>
<evidence type="ECO:0000256" key="4">
    <source>
        <dbReference type="ARBA" id="ARBA00023110"/>
    </source>
</evidence>
<keyword evidence="4" id="KW-0697">Rotamase</keyword>
<dbReference type="SUPFAM" id="SSF109998">
    <property type="entry name" value="Triger factor/SurA peptide-binding domain-like"/>
    <property type="match status" value="1"/>
</dbReference>
<dbReference type="InterPro" id="IPR027304">
    <property type="entry name" value="Trigger_fact/SurA_dom_sf"/>
</dbReference>
<dbReference type="RefSeq" id="WP_125660772.1">
    <property type="nucleotide sequence ID" value="NZ_AP019308.1"/>
</dbReference>
<evidence type="ECO:0000259" key="6">
    <source>
        <dbReference type="PROSITE" id="PS50198"/>
    </source>
</evidence>
<keyword evidence="5" id="KW-0413">Isomerase</keyword>
<organism evidence="7 8">
    <name type="scientific">Paenibacillus baekrokdamisoli</name>
    <dbReference type="NCBI Taxonomy" id="1712516"/>
    <lineage>
        <taxon>Bacteria</taxon>
        <taxon>Bacillati</taxon>
        <taxon>Bacillota</taxon>
        <taxon>Bacilli</taxon>
        <taxon>Bacillales</taxon>
        <taxon>Paenibacillaceae</taxon>
        <taxon>Paenibacillus</taxon>
    </lineage>
</organism>
<dbReference type="KEGG" id="pbk:Back11_38660"/>
<evidence type="ECO:0000256" key="3">
    <source>
        <dbReference type="ARBA" id="ARBA00022729"/>
    </source>
</evidence>
<dbReference type="SUPFAM" id="SSF54534">
    <property type="entry name" value="FKBP-like"/>
    <property type="match status" value="1"/>
</dbReference>
<evidence type="ECO:0000313" key="7">
    <source>
        <dbReference type="EMBL" id="BBH22521.1"/>
    </source>
</evidence>
<evidence type="ECO:0000313" key="8">
    <source>
        <dbReference type="Proteomes" id="UP000275368"/>
    </source>
</evidence>
<dbReference type="EMBL" id="AP019308">
    <property type="protein sequence ID" value="BBH22521.1"/>
    <property type="molecule type" value="Genomic_DNA"/>
</dbReference>
<keyword evidence="3" id="KW-0732">Signal</keyword>
<dbReference type="InterPro" id="IPR000297">
    <property type="entry name" value="PPIase_PpiC"/>
</dbReference>
<comment type="catalytic activity">
    <reaction evidence="1">
        <text>[protein]-peptidylproline (omega=180) = [protein]-peptidylproline (omega=0)</text>
        <dbReference type="Rhea" id="RHEA:16237"/>
        <dbReference type="Rhea" id="RHEA-COMP:10747"/>
        <dbReference type="Rhea" id="RHEA-COMP:10748"/>
        <dbReference type="ChEBI" id="CHEBI:83833"/>
        <dbReference type="ChEBI" id="CHEBI:83834"/>
        <dbReference type="EC" id="5.2.1.8"/>
    </reaction>
</comment>
<name>A0A3G9J9J2_9BACL</name>
<dbReference type="Gene3D" id="3.10.50.40">
    <property type="match status" value="1"/>
</dbReference>
<dbReference type="PANTHER" id="PTHR47245:SF1">
    <property type="entry name" value="FOLDASE PROTEIN PRSA"/>
    <property type="match status" value="1"/>
</dbReference>
<dbReference type="Proteomes" id="UP000275368">
    <property type="component" value="Chromosome"/>
</dbReference>
<dbReference type="AlphaFoldDB" id="A0A3G9J9J2"/>
<sequence>MDAMELVTFSVNGAEWRLRDVLKLACMEGGFTAIEDSIRRAVTLEFAEQHNLSIDELEWKAKVSEMRQQLGLYSAAETLAWLSMRGLVTADLFESAKVQLLTEKVKCIVSEDRIDAYFLENRLSFDKANVSQLVIGSREQAQELLFQLEEGEPFYKLAQTYCLNSSSKYDGGYFGWVGRAELNGEEEAAVFGSEAGQTVGPFPFGSFYRLLHVWEVIPAELTEEVRLKLADLLFEEWLNEAVKRSEVDVKLWGYLAGEPLG</sequence>
<dbReference type="PROSITE" id="PS50198">
    <property type="entry name" value="PPIC_PPIASE_2"/>
    <property type="match status" value="1"/>
</dbReference>
<protein>
    <recommendedName>
        <fullName evidence="2">peptidylprolyl isomerase</fullName>
        <ecNumber evidence="2">5.2.1.8</ecNumber>
    </recommendedName>
</protein>
<accession>A0A3G9J9J2</accession>
<reference evidence="7 8" key="1">
    <citation type="submission" date="2018-11" db="EMBL/GenBank/DDBJ databases">
        <title>Complete genome sequence of Paenibacillus baekrokdamisoli strain KCTC 33723.</title>
        <authorList>
            <person name="Kang S.W."/>
            <person name="Lee K.C."/>
            <person name="Kim K.K."/>
            <person name="Kim J.S."/>
            <person name="Kim D.S."/>
            <person name="Ko S.H."/>
            <person name="Yang S.H."/>
            <person name="Lee J.S."/>
        </authorList>
    </citation>
    <scope>NUCLEOTIDE SEQUENCE [LARGE SCALE GENOMIC DNA]</scope>
    <source>
        <strain evidence="7 8">KCTC 33723</strain>
    </source>
</reference>
<dbReference type="OrthoDB" id="2585872at2"/>
<dbReference type="EC" id="5.2.1.8" evidence="2"/>
<evidence type="ECO:0000256" key="2">
    <source>
        <dbReference type="ARBA" id="ARBA00013194"/>
    </source>
</evidence>
<gene>
    <name evidence="7" type="ORF">Back11_38660</name>
</gene>
<dbReference type="Pfam" id="PF13616">
    <property type="entry name" value="Rotamase_3"/>
    <property type="match status" value="1"/>
</dbReference>
<dbReference type="PANTHER" id="PTHR47245">
    <property type="entry name" value="PEPTIDYLPROLYL ISOMERASE"/>
    <property type="match status" value="1"/>
</dbReference>
<evidence type="ECO:0000256" key="5">
    <source>
        <dbReference type="ARBA" id="ARBA00023235"/>
    </source>
</evidence>
<dbReference type="GO" id="GO:0003755">
    <property type="term" value="F:peptidyl-prolyl cis-trans isomerase activity"/>
    <property type="evidence" value="ECO:0007669"/>
    <property type="project" value="UniProtKB-KW"/>
</dbReference>
<proteinExistence type="predicted"/>